<feature type="compositionally biased region" description="Polar residues" evidence="1">
    <location>
        <begin position="28"/>
        <end position="41"/>
    </location>
</feature>
<dbReference type="EMBL" id="BAABCE010000042">
    <property type="protein sequence ID" value="GAA3596493.1"/>
    <property type="molecule type" value="Genomic_DNA"/>
</dbReference>
<evidence type="ECO:0000313" key="3">
    <source>
        <dbReference type="Proteomes" id="UP001500707"/>
    </source>
</evidence>
<comment type="caution">
    <text evidence="2">The sequence shown here is derived from an EMBL/GenBank/DDBJ whole genome shotgun (WGS) entry which is preliminary data.</text>
</comment>
<name>A0ABP6Z1Q0_9ACTN</name>
<sequence length="82" mass="8305">MLAHAFLAVMTAHVLERGADDTVQAASFPSPWQKSGGSWTLSVPPRPGITHPRTGSTGPAGADATRPSPATATTSAARTPIG</sequence>
<accession>A0ABP6Z1Q0</accession>
<gene>
    <name evidence="2" type="ORF">GCM10022295_91740</name>
</gene>
<dbReference type="Proteomes" id="UP001500707">
    <property type="component" value="Unassembled WGS sequence"/>
</dbReference>
<evidence type="ECO:0000256" key="1">
    <source>
        <dbReference type="SAM" id="MobiDB-lite"/>
    </source>
</evidence>
<feature type="region of interest" description="Disordered" evidence="1">
    <location>
        <begin position="28"/>
        <end position="82"/>
    </location>
</feature>
<organism evidence="2 3">
    <name type="scientific">Streptomyces osmaniensis</name>
    <dbReference type="NCBI Taxonomy" id="593134"/>
    <lineage>
        <taxon>Bacteria</taxon>
        <taxon>Bacillati</taxon>
        <taxon>Actinomycetota</taxon>
        <taxon>Actinomycetes</taxon>
        <taxon>Kitasatosporales</taxon>
        <taxon>Streptomycetaceae</taxon>
        <taxon>Streptomyces</taxon>
    </lineage>
</organism>
<reference evidence="3" key="1">
    <citation type="journal article" date="2019" name="Int. J. Syst. Evol. Microbiol.">
        <title>The Global Catalogue of Microorganisms (GCM) 10K type strain sequencing project: providing services to taxonomists for standard genome sequencing and annotation.</title>
        <authorList>
            <consortium name="The Broad Institute Genomics Platform"/>
            <consortium name="The Broad Institute Genome Sequencing Center for Infectious Disease"/>
            <person name="Wu L."/>
            <person name="Ma J."/>
        </authorList>
    </citation>
    <scope>NUCLEOTIDE SEQUENCE [LARGE SCALE GENOMIC DNA]</scope>
    <source>
        <strain evidence="3">JCM 17656</strain>
    </source>
</reference>
<keyword evidence="3" id="KW-1185">Reference proteome</keyword>
<evidence type="ECO:0000313" key="2">
    <source>
        <dbReference type="EMBL" id="GAA3596493.1"/>
    </source>
</evidence>
<proteinExistence type="predicted"/>
<protein>
    <submittedName>
        <fullName evidence="2">Uncharacterized protein</fullName>
    </submittedName>
</protein>
<feature type="compositionally biased region" description="Low complexity" evidence="1">
    <location>
        <begin position="64"/>
        <end position="82"/>
    </location>
</feature>